<sequence>MALPLVVTIPVIVSVTPSIHFSVRNVPWILVRTGPTRNYCDLDSFQPTEEQDVQMVMEETALTTEILLELMLQFISWKSTCTLSSVLTHPPNGLGLKRDTKMLSTFQQPQVAKTPKRYELRM</sequence>
<protein>
    <submittedName>
        <fullName evidence="1">Uncharacterized protein</fullName>
    </submittedName>
</protein>
<organism evidence="1 2">
    <name type="scientific">Elysia crispata</name>
    <name type="common">lettuce slug</name>
    <dbReference type="NCBI Taxonomy" id="231223"/>
    <lineage>
        <taxon>Eukaryota</taxon>
        <taxon>Metazoa</taxon>
        <taxon>Spiralia</taxon>
        <taxon>Lophotrochozoa</taxon>
        <taxon>Mollusca</taxon>
        <taxon>Gastropoda</taxon>
        <taxon>Heterobranchia</taxon>
        <taxon>Euthyneura</taxon>
        <taxon>Panpulmonata</taxon>
        <taxon>Sacoglossa</taxon>
        <taxon>Placobranchoidea</taxon>
        <taxon>Plakobranchidae</taxon>
        <taxon>Elysia</taxon>
    </lineage>
</organism>
<accession>A0AAE0XM90</accession>
<dbReference type="AlphaFoldDB" id="A0AAE0XM90"/>
<name>A0AAE0XM90_9GAST</name>
<proteinExistence type="predicted"/>
<evidence type="ECO:0000313" key="1">
    <source>
        <dbReference type="EMBL" id="KAK3696275.1"/>
    </source>
</evidence>
<dbReference type="Proteomes" id="UP001283361">
    <property type="component" value="Unassembled WGS sequence"/>
</dbReference>
<gene>
    <name evidence="1" type="ORF">RRG08_027713</name>
</gene>
<dbReference type="EMBL" id="JAWDGP010008052">
    <property type="protein sequence ID" value="KAK3696275.1"/>
    <property type="molecule type" value="Genomic_DNA"/>
</dbReference>
<comment type="caution">
    <text evidence="1">The sequence shown here is derived from an EMBL/GenBank/DDBJ whole genome shotgun (WGS) entry which is preliminary data.</text>
</comment>
<evidence type="ECO:0000313" key="2">
    <source>
        <dbReference type="Proteomes" id="UP001283361"/>
    </source>
</evidence>
<reference evidence="1" key="1">
    <citation type="journal article" date="2023" name="G3 (Bethesda)">
        <title>A reference genome for the long-term kleptoplast-retaining sea slug Elysia crispata morphotype clarki.</title>
        <authorList>
            <person name="Eastman K.E."/>
            <person name="Pendleton A.L."/>
            <person name="Shaikh M.A."/>
            <person name="Suttiyut T."/>
            <person name="Ogas R."/>
            <person name="Tomko P."/>
            <person name="Gavelis G."/>
            <person name="Widhalm J.R."/>
            <person name="Wisecaver J.H."/>
        </authorList>
    </citation>
    <scope>NUCLEOTIDE SEQUENCE</scope>
    <source>
        <strain evidence="1">ECLA1</strain>
    </source>
</reference>
<keyword evidence="2" id="KW-1185">Reference proteome</keyword>